<dbReference type="Proteomes" id="UP000595847">
    <property type="component" value="Chromosome"/>
</dbReference>
<dbReference type="Gene3D" id="3.90.76.10">
    <property type="entry name" value="Dipeptide-binding Protein, Domain 1"/>
    <property type="match status" value="1"/>
</dbReference>
<evidence type="ECO:0000313" key="10">
    <source>
        <dbReference type="EMBL" id="QUO42835.1"/>
    </source>
</evidence>
<evidence type="ECO:0000313" key="12">
    <source>
        <dbReference type="Proteomes" id="UP000677234"/>
    </source>
</evidence>
<comment type="similarity">
    <text evidence="2">Belongs to the bacterial solute-binding protein 5 family.</text>
</comment>
<dbReference type="SUPFAM" id="SSF53850">
    <property type="entry name" value="Periplasmic binding protein-like II"/>
    <property type="match status" value="1"/>
</dbReference>
<dbReference type="InterPro" id="IPR030678">
    <property type="entry name" value="Peptide/Ni-bd"/>
</dbReference>
<evidence type="ECO:0000256" key="1">
    <source>
        <dbReference type="ARBA" id="ARBA00004196"/>
    </source>
</evidence>
<comment type="subcellular location">
    <subcellularLocation>
        <location evidence="1">Cell envelope</location>
    </subcellularLocation>
</comment>
<organism evidence="9 11">
    <name type="scientific">Brevibacillus composti</name>
    <dbReference type="NCBI Taxonomy" id="2796470"/>
    <lineage>
        <taxon>Bacteria</taxon>
        <taxon>Bacillati</taxon>
        <taxon>Bacillota</taxon>
        <taxon>Bacilli</taxon>
        <taxon>Bacillales</taxon>
        <taxon>Paenibacillaceae</taxon>
        <taxon>Brevibacillus</taxon>
    </lineage>
</organism>
<dbReference type="InterPro" id="IPR039424">
    <property type="entry name" value="SBP_5"/>
</dbReference>
<dbReference type="RefSeq" id="WP_198829323.1">
    <property type="nucleotide sequence ID" value="NZ_CP066308.1"/>
</dbReference>
<dbReference type="AlphaFoldDB" id="A0A7T5JPZ4"/>
<evidence type="ECO:0000256" key="4">
    <source>
        <dbReference type="ARBA" id="ARBA00022729"/>
    </source>
</evidence>
<keyword evidence="4 7" id="KW-0732">Signal</keyword>
<keyword evidence="5" id="KW-0571">Peptide transport</keyword>
<keyword evidence="12" id="KW-1185">Reference proteome</keyword>
<evidence type="ECO:0000256" key="5">
    <source>
        <dbReference type="ARBA" id="ARBA00022856"/>
    </source>
</evidence>
<dbReference type="Gene3D" id="3.40.190.10">
    <property type="entry name" value="Periplasmic binding protein-like II"/>
    <property type="match status" value="1"/>
</dbReference>
<dbReference type="EMBL" id="CP066308">
    <property type="protein sequence ID" value="QQE75809.1"/>
    <property type="molecule type" value="Genomic_DNA"/>
</dbReference>
<dbReference type="KEGG" id="bcop:JD108_08060"/>
<dbReference type="GO" id="GO:0030288">
    <property type="term" value="C:outer membrane-bounded periplasmic space"/>
    <property type="evidence" value="ECO:0007669"/>
    <property type="project" value="UniProtKB-ARBA"/>
</dbReference>
<evidence type="ECO:0000313" key="11">
    <source>
        <dbReference type="Proteomes" id="UP000595847"/>
    </source>
</evidence>
<dbReference type="GO" id="GO:0043190">
    <property type="term" value="C:ATP-binding cassette (ABC) transporter complex"/>
    <property type="evidence" value="ECO:0007669"/>
    <property type="project" value="InterPro"/>
</dbReference>
<gene>
    <name evidence="9" type="ORF">JD108_08060</name>
    <name evidence="10" type="ORF">KDJ56_07740</name>
</gene>
<dbReference type="GO" id="GO:0015833">
    <property type="term" value="P:peptide transport"/>
    <property type="evidence" value="ECO:0007669"/>
    <property type="project" value="UniProtKB-KW"/>
</dbReference>
<dbReference type="PANTHER" id="PTHR30290:SF10">
    <property type="entry name" value="PERIPLASMIC OLIGOPEPTIDE-BINDING PROTEIN-RELATED"/>
    <property type="match status" value="1"/>
</dbReference>
<evidence type="ECO:0000256" key="2">
    <source>
        <dbReference type="ARBA" id="ARBA00005695"/>
    </source>
</evidence>
<proteinExistence type="inferred from homology"/>
<keyword evidence="3" id="KW-0813">Transport</keyword>
<keyword evidence="5" id="KW-0653">Protein transport</keyword>
<dbReference type="FunFam" id="3.90.76.10:FF:000001">
    <property type="entry name" value="Oligopeptide ABC transporter substrate-binding protein"/>
    <property type="match status" value="1"/>
</dbReference>
<dbReference type="EMBL" id="CP073708">
    <property type="protein sequence ID" value="QUO42835.1"/>
    <property type="molecule type" value="Genomic_DNA"/>
</dbReference>
<evidence type="ECO:0000256" key="6">
    <source>
        <dbReference type="SAM" id="MobiDB-lite"/>
    </source>
</evidence>
<feature type="signal peptide" evidence="7">
    <location>
        <begin position="1"/>
        <end position="22"/>
    </location>
</feature>
<accession>A0A7T5JPZ4</accession>
<evidence type="ECO:0000313" key="9">
    <source>
        <dbReference type="EMBL" id="QQE75809.1"/>
    </source>
</evidence>
<protein>
    <submittedName>
        <fullName evidence="9">Peptide ABC transporter substrate-binding protein</fullName>
    </submittedName>
</protein>
<feature type="compositionally biased region" description="Polar residues" evidence="6">
    <location>
        <begin position="29"/>
        <end position="47"/>
    </location>
</feature>
<feature type="chain" id="PRO_5039061577" evidence="7">
    <location>
        <begin position="23"/>
        <end position="556"/>
    </location>
</feature>
<sequence length="556" mass="63282">MIHIKKSVSLVLAFLLAFTVSGCNFNSEQSNTNTQTPGTAEQPSQQPAAKKVLRIYETDEVPTLDTAHAHDSASFAVLNNSMEGLYRRDPNSQPYLAMAEKHDVSPDSLVHTFTIRSNAKWSNGDPVTAHDFEYAWKRVYEEAGHYSFMFETAAILHAPQIQKGEKKPEELGVKALDERTLEVKLEYPNPLLNQLLSFPTFFPQKKEFVESQKDKFGLEYNTTLYNGPFMLTDWKHEQGWTFEKNPHYWETDKIKVDQIDVYVVKDVATALTLYESGQLDRVSLNSSFVDQYRDKEGFTTIKDPSIRFLRFNHTHPALANANIRRAINMAWDKEGLTNVILNDGATPLYGVVPGGFFFSPEGKDYRELNGEINKGTVEQAQELWKKGLQEVGVSEVKVALNLADTDQQKKVGEFLKNQLEKNLPGFTMELKSVPTSQRLELEKAITYDISISSWGPDYSDPMTYLDMWVTGGSANRMKYSNPKYDEMVKQAKTETDLSKRFQIMLELEKMLLVEDVAIAPLYQEGLAILQRPTVKDYVVLPTAPKYNYQWVDIVSP</sequence>
<evidence type="ECO:0000256" key="7">
    <source>
        <dbReference type="SAM" id="SignalP"/>
    </source>
</evidence>
<evidence type="ECO:0000259" key="8">
    <source>
        <dbReference type="Pfam" id="PF00496"/>
    </source>
</evidence>
<dbReference type="Proteomes" id="UP000677234">
    <property type="component" value="Chromosome"/>
</dbReference>
<dbReference type="PROSITE" id="PS51257">
    <property type="entry name" value="PROKAR_LIPOPROTEIN"/>
    <property type="match status" value="1"/>
</dbReference>
<dbReference type="InterPro" id="IPR000914">
    <property type="entry name" value="SBP_5_dom"/>
</dbReference>
<dbReference type="Gene3D" id="3.10.105.10">
    <property type="entry name" value="Dipeptide-binding Protein, Domain 3"/>
    <property type="match status" value="1"/>
</dbReference>
<name>A0A7T5JPZ4_9BACL</name>
<feature type="region of interest" description="Disordered" evidence="6">
    <location>
        <begin position="29"/>
        <end position="48"/>
    </location>
</feature>
<dbReference type="PANTHER" id="PTHR30290">
    <property type="entry name" value="PERIPLASMIC BINDING COMPONENT OF ABC TRANSPORTER"/>
    <property type="match status" value="1"/>
</dbReference>
<dbReference type="FunFam" id="3.10.105.10:FF:000001">
    <property type="entry name" value="Oligopeptide ABC transporter, oligopeptide-binding protein"/>
    <property type="match status" value="1"/>
</dbReference>
<dbReference type="PIRSF" id="PIRSF002741">
    <property type="entry name" value="MppA"/>
    <property type="match status" value="1"/>
</dbReference>
<reference evidence="9 11" key="1">
    <citation type="submission" date="2020-12" db="EMBL/GenBank/DDBJ databases">
        <title>strain FJAT-54423T represents a novel species of the genus Brevibacillus.</title>
        <authorList>
            <person name="Tang R."/>
        </authorList>
    </citation>
    <scope>NUCLEOTIDE SEQUENCE [LARGE SCALE GENOMIC DNA]</scope>
    <source>
        <strain evidence="9 11">FJAT-54423</strain>
    </source>
</reference>
<reference evidence="10" key="2">
    <citation type="submission" date="2021-04" db="EMBL/GenBank/DDBJ databases">
        <title>Brevibacillus composti FJAT-54423, complete genome.</title>
        <authorList>
            <person name="Tang R."/>
        </authorList>
    </citation>
    <scope>NUCLEOTIDE SEQUENCE</scope>
    <source>
        <strain evidence="10">FJAT-54424</strain>
    </source>
</reference>
<feature type="domain" description="Solute-binding protein family 5" evidence="8">
    <location>
        <begin position="94"/>
        <end position="474"/>
    </location>
</feature>
<evidence type="ECO:0000256" key="3">
    <source>
        <dbReference type="ARBA" id="ARBA00022448"/>
    </source>
</evidence>
<dbReference type="GO" id="GO:1904680">
    <property type="term" value="F:peptide transmembrane transporter activity"/>
    <property type="evidence" value="ECO:0007669"/>
    <property type="project" value="TreeGrafter"/>
</dbReference>
<dbReference type="CDD" id="cd08504">
    <property type="entry name" value="PBP2_OppA"/>
    <property type="match status" value="1"/>
</dbReference>
<dbReference type="Pfam" id="PF00496">
    <property type="entry name" value="SBP_bac_5"/>
    <property type="match status" value="1"/>
</dbReference>